<dbReference type="InterPro" id="IPR040442">
    <property type="entry name" value="Pyrv_kinase-like_dom_sf"/>
</dbReference>
<proteinExistence type="predicted"/>
<feature type="domain" description="HpcH/HpaI aldolase/citrate lyase" evidence="5">
    <location>
        <begin position="2"/>
        <end position="220"/>
    </location>
</feature>
<evidence type="ECO:0000259" key="5">
    <source>
        <dbReference type="Pfam" id="PF03328"/>
    </source>
</evidence>
<evidence type="ECO:0000256" key="4">
    <source>
        <dbReference type="PIRSR" id="PIRSR015582-2"/>
    </source>
</evidence>
<dbReference type="Gene3D" id="3.20.20.60">
    <property type="entry name" value="Phosphoenolpyruvate-binding domains"/>
    <property type="match status" value="1"/>
</dbReference>
<reference evidence="6" key="1">
    <citation type="submission" date="2021-04" db="EMBL/GenBank/DDBJ databases">
        <title>Dactylosporangium aurantiacum NRRL B-8018 full assembly.</title>
        <authorList>
            <person name="Hartkoorn R.C."/>
            <person name="Beaudoing E."/>
            <person name="Hot D."/>
        </authorList>
    </citation>
    <scope>NUCLEOTIDE SEQUENCE</scope>
    <source>
        <strain evidence="6">NRRL B-8018</strain>
    </source>
</reference>
<evidence type="ECO:0000256" key="3">
    <source>
        <dbReference type="ARBA" id="ARBA00022842"/>
    </source>
</evidence>
<dbReference type="Pfam" id="PF03328">
    <property type="entry name" value="HpcH_HpaI"/>
    <property type="match status" value="1"/>
</dbReference>
<evidence type="ECO:0000313" key="7">
    <source>
        <dbReference type="Proteomes" id="UP001058003"/>
    </source>
</evidence>
<keyword evidence="2 4" id="KW-0479">Metal-binding</keyword>
<sequence>MRSYLYVPGDAPQKLDKALHRGADALIVDLEDAVPAAGKDRARALVAEWLGALPATGRPAVWVRVNTGPAGEADARAVAGPNLAGVCLAKADSPAQVAALGVALAGAEEACGLPVGTIAVVPLLESAAAVLAAPAIARAPRVARLQIGEADLRAELGVTLGPDERELLFVRSQVVLAAAAAGIAPPVAPVSTDYRDLAALRASTVALRRLGFLGRACIHPAQVEVVNEVFTPTPQELAAAADLVRRFDDAVGSGAGVLVDVDGRMVDAAVVRAARRLLTLAP</sequence>
<dbReference type="InterPro" id="IPR005000">
    <property type="entry name" value="Aldolase/citrate-lyase_domain"/>
</dbReference>
<keyword evidence="7" id="KW-1185">Reference proteome</keyword>
<feature type="binding site" evidence="4">
    <location>
        <position position="125"/>
    </location>
    <ligand>
        <name>Mg(2+)</name>
        <dbReference type="ChEBI" id="CHEBI:18420"/>
    </ligand>
</feature>
<dbReference type="GO" id="GO:0000287">
    <property type="term" value="F:magnesium ion binding"/>
    <property type="evidence" value="ECO:0007669"/>
    <property type="project" value="TreeGrafter"/>
</dbReference>
<dbReference type="PIRSF" id="PIRSF015582">
    <property type="entry name" value="Cit_lyase_B"/>
    <property type="match status" value="1"/>
</dbReference>
<evidence type="ECO:0000256" key="2">
    <source>
        <dbReference type="ARBA" id="ARBA00022723"/>
    </source>
</evidence>
<dbReference type="SUPFAM" id="SSF51621">
    <property type="entry name" value="Phosphoenolpyruvate/pyruvate domain"/>
    <property type="match status" value="1"/>
</dbReference>
<dbReference type="RefSeq" id="WP_033365676.1">
    <property type="nucleotide sequence ID" value="NZ_CP073767.1"/>
</dbReference>
<dbReference type="InterPro" id="IPR015813">
    <property type="entry name" value="Pyrv/PenolPyrv_kinase-like_dom"/>
</dbReference>
<evidence type="ECO:0000313" key="6">
    <source>
        <dbReference type="EMBL" id="UWZ51861.1"/>
    </source>
</evidence>
<gene>
    <name evidence="6" type="ORF">Daura_34825</name>
</gene>
<keyword evidence="6" id="KW-0456">Lyase</keyword>
<feature type="binding site" evidence="4">
    <location>
        <position position="151"/>
    </location>
    <ligand>
        <name>Mg(2+)</name>
        <dbReference type="ChEBI" id="CHEBI:18420"/>
    </ligand>
</feature>
<protein>
    <submittedName>
        <fullName evidence="6">CoA ester lyase</fullName>
    </submittedName>
</protein>
<evidence type="ECO:0000256" key="1">
    <source>
        <dbReference type="ARBA" id="ARBA00001946"/>
    </source>
</evidence>
<dbReference type="InterPro" id="IPR011206">
    <property type="entry name" value="Citrate_lyase_beta/mcl1/mcl2"/>
</dbReference>
<dbReference type="Proteomes" id="UP001058003">
    <property type="component" value="Chromosome"/>
</dbReference>
<name>A0A9Q9IB48_9ACTN</name>
<organism evidence="6 7">
    <name type="scientific">Dactylosporangium aurantiacum</name>
    <dbReference type="NCBI Taxonomy" id="35754"/>
    <lineage>
        <taxon>Bacteria</taxon>
        <taxon>Bacillati</taxon>
        <taxon>Actinomycetota</taxon>
        <taxon>Actinomycetes</taxon>
        <taxon>Micromonosporales</taxon>
        <taxon>Micromonosporaceae</taxon>
        <taxon>Dactylosporangium</taxon>
    </lineage>
</organism>
<comment type="cofactor">
    <cofactor evidence="1">
        <name>Mg(2+)</name>
        <dbReference type="ChEBI" id="CHEBI:18420"/>
    </cofactor>
</comment>
<dbReference type="EMBL" id="CP073767">
    <property type="protein sequence ID" value="UWZ51861.1"/>
    <property type="molecule type" value="Genomic_DNA"/>
</dbReference>
<accession>A0A9Q9IB48</accession>
<dbReference type="PANTHER" id="PTHR32308">
    <property type="entry name" value="LYASE BETA SUBUNIT, PUTATIVE (AFU_ORTHOLOGUE AFUA_4G13030)-RELATED"/>
    <property type="match status" value="1"/>
</dbReference>
<dbReference type="AlphaFoldDB" id="A0A9Q9IB48"/>
<dbReference type="PANTHER" id="PTHR32308:SF0">
    <property type="entry name" value="HPCH_HPAI ALDOLASE_CITRATE LYASE DOMAIN-CONTAINING PROTEIN"/>
    <property type="match status" value="1"/>
</dbReference>
<dbReference type="GO" id="GO:0006107">
    <property type="term" value="P:oxaloacetate metabolic process"/>
    <property type="evidence" value="ECO:0007669"/>
    <property type="project" value="TreeGrafter"/>
</dbReference>
<dbReference type="GO" id="GO:0016829">
    <property type="term" value="F:lyase activity"/>
    <property type="evidence" value="ECO:0007669"/>
    <property type="project" value="UniProtKB-KW"/>
</dbReference>
<dbReference type="OrthoDB" id="5172636at2"/>
<dbReference type="KEGG" id="daur:Daura_34825"/>
<keyword evidence="3 4" id="KW-0460">Magnesium</keyword>